<evidence type="ECO:0000313" key="2">
    <source>
        <dbReference type="EMBL" id="ACN27075.1"/>
    </source>
</evidence>
<protein>
    <submittedName>
        <fullName evidence="2">Uncharacterized protein</fullName>
    </submittedName>
</protein>
<proteinExistence type="evidence at transcript level"/>
<organism evidence="2">
    <name type="scientific">Zea mays</name>
    <name type="common">Maize</name>
    <dbReference type="NCBI Taxonomy" id="4577"/>
    <lineage>
        <taxon>Eukaryota</taxon>
        <taxon>Viridiplantae</taxon>
        <taxon>Streptophyta</taxon>
        <taxon>Embryophyta</taxon>
        <taxon>Tracheophyta</taxon>
        <taxon>Spermatophyta</taxon>
        <taxon>Magnoliopsida</taxon>
        <taxon>Liliopsida</taxon>
        <taxon>Poales</taxon>
        <taxon>Poaceae</taxon>
        <taxon>PACMAD clade</taxon>
        <taxon>Panicoideae</taxon>
        <taxon>Andropogonodae</taxon>
        <taxon>Andropogoneae</taxon>
        <taxon>Tripsacinae</taxon>
        <taxon>Zea</taxon>
    </lineage>
</organism>
<feature type="compositionally biased region" description="Polar residues" evidence="1">
    <location>
        <begin position="37"/>
        <end position="48"/>
    </location>
</feature>
<feature type="region of interest" description="Disordered" evidence="1">
    <location>
        <begin position="1"/>
        <end position="48"/>
    </location>
</feature>
<reference evidence="2" key="1">
    <citation type="journal article" date="2009" name="PLoS Genet.">
        <title>Sequencing, mapping, and analysis of 27,455 maize full-length cDNAs.</title>
        <authorList>
            <person name="Soderlund C."/>
            <person name="Descour A."/>
            <person name="Kudrna D."/>
            <person name="Bomhoff M."/>
            <person name="Boyd L."/>
            <person name="Currie J."/>
            <person name="Angelova A."/>
            <person name="Collura K."/>
            <person name="Wissotski M."/>
            <person name="Ashley E."/>
            <person name="Morrow D."/>
            <person name="Fernandes J."/>
            <person name="Walbot V."/>
            <person name="Yu Y."/>
        </authorList>
    </citation>
    <scope>NUCLEOTIDE SEQUENCE</scope>
    <source>
        <strain evidence="2">B73</strain>
    </source>
</reference>
<sequence>MATTRRWRGAAARETAAASRRTAATTTTARPGPCHTNMLSAASTSTSR</sequence>
<accession>C0HJ72</accession>
<evidence type="ECO:0000256" key="1">
    <source>
        <dbReference type="SAM" id="MobiDB-lite"/>
    </source>
</evidence>
<feature type="compositionally biased region" description="Low complexity" evidence="1">
    <location>
        <begin position="9"/>
        <end position="30"/>
    </location>
</feature>
<dbReference type="EMBL" id="BT062378">
    <property type="protein sequence ID" value="ACN27075.1"/>
    <property type="molecule type" value="mRNA"/>
</dbReference>
<name>C0HJ72_MAIZE</name>
<dbReference type="AlphaFoldDB" id="C0HJ72"/>